<dbReference type="Pfam" id="PF02738">
    <property type="entry name" value="MoCoBD_1"/>
    <property type="match status" value="1"/>
</dbReference>
<dbReference type="InterPro" id="IPR046867">
    <property type="entry name" value="AldOxase/xan_DH_MoCoBD2"/>
</dbReference>
<reference evidence="4 5" key="1">
    <citation type="submission" date="2016-10" db="EMBL/GenBank/DDBJ databases">
        <authorList>
            <person name="de Groot N.N."/>
        </authorList>
    </citation>
    <scope>NUCLEOTIDE SEQUENCE [LARGE SCALE GENOMIC DNA]</scope>
    <source>
        <strain evidence="4 5">DSM 1283</strain>
    </source>
</reference>
<dbReference type="Gene3D" id="3.30.365.10">
    <property type="entry name" value="Aldehyde oxidase/xanthine dehydrogenase, molybdopterin binding domain"/>
    <property type="match status" value="4"/>
</dbReference>
<dbReference type="InterPro" id="IPR037165">
    <property type="entry name" value="AldOxase/xan_DH_Mopterin-bd_sf"/>
</dbReference>
<evidence type="ECO:0000313" key="4">
    <source>
        <dbReference type="EMBL" id="SFO07137.1"/>
    </source>
</evidence>
<dbReference type="AlphaFoldDB" id="A0A1I5E6R4"/>
<dbReference type="InterPro" id="IPR008274">
    <property type="entry name" value="AldOxase/xan_DH_MoCoBD1"/>
</dbReference>
<dbReference type="EMBL" id="FOWD01000008">
    <property type="protein sequence ID" value="SFO07137.1"/>
    <property type="molecule type" value="Genomic_DNA"/>
</dbReference>
<dbReference type="InterPro" id="IPR000674">
    <property type="entry name" value="Ald_Oxase/Xan_DH_a/b"/>
</dbReference>
<evidence type="ECO:0000313" key="5">
    <source>
        <dbReference type="Proteomes" id="UP000198806"/>
    </source>
</evidence>
<keyword evidence="5" id="KW-1185">Reference proteome</keyword>
<dbReference type="STRING" id="1527.SAMN04489757_10852"/>
<evidence type="ECO:0000256" key="2">
    <source>
        <dbReference type="ARBA" id="ARBA00023002"/>
    </source>
</evidence>
<gene>
    <name evidence="4" type="ORF">SAMN04489757_10852</name>
</gene>
<dbReference type="PANTHER" id="PTHR11908">
    <property type="entry name" value="XANTHINE DEHYDROGENASE"/>
    <property type="match status" value="1"/>
</dbReference>
<dbReference type="OrthoDB" id="9759099at2"/>
<dbReference type="GO" id="GO:0005506">
    <property type="term" value="F:iron ion binding"/>
    <property type="evidence" value="ECO:0007669"/>
    <property type="project" value="InterPro"/>
</dbReference>
<dbReference type="PANTHER" id="PTHR11908:SF132">
    <property type="entry name" value="ALDEHYDE OXIDASE 1-RELATED"/>
    <property type="match status" value="1"/>
</dbReference>
<evidence type="ECO:0000259" key="3">
    <source>
        <dbReference type="SMART" id="SM01008"/>
    </source>
</evidence>
<keyword evidence="2" id="KW-0560">Oxidoreductase</keyword>
<accession>A0A1I5E6R4</accession>
<sequence length="704" mass="78208">MEAISKSVKKRDHDAKISGQALYVDDIVMEDMLYGKMLRSTKAKARIKNIILPEIPAGYCIVDKNDVPGENKIHVVEEDMPVFPEDTVEYVGDPILMVVGPDKKGIERILSEIVVDYEELEPVLDVRKSDVAFFHFNYAKGDVDKAFEEADRVITETIETGHQEQAYLETNGLIAYPEEGRMTVRGSMQCPYYVFGAVAKALGYDRKDIRIVQDVTGGGFGGKEDFPSILACQLAVAAKKANKPVKYVFDRREDMEFTSKRHPSICTYKVAVKDGKVTGMDIDVIYDSGAYTTLSSVVLQRGIIGASGVYNIENLRVTGDAKKTNTLPNGAMRGFGAPQTFFAVEMIMIHIAKQLGVDSLKFKEQHMVKQGDATSTSGKFHFHVPLPEMIERADQLSDFRKKRELYKNQTGRYRKGIGISLVYHGCGFTGSGERDYIKAIAKLKKNADDTVEILISITDMGQGAKTTFSKIVADTLGISLDKVIYSNPDTDRVPDSGPTVASRSLMVVGQLIKRAAEKLKEQWKSGEEQLIEEHYVHPDFLIPFDIKIFHGDAYPTYSWCVNVIELEVDTITATTQVIGAWGVYDVGTPLDLNILHGQMQGGFLQSIGYASMEQCNYNEKGIIRNNSFSDYIIPTAMDIPNLVTDIIEVPYVEGPYGAKGAGELPCVGPAPAYIDALENALENNIYHIPYTQEDAMKYLQEVEK</sequence>
<dbReference type="GO" id="GO:0016491">
    <property type="term" value="F:oxidoreductase activity"/>
    <property type="evidence" value="ECO:0007669"/>
    <property type="project" value="UniProtKB-KW"/>
</dbReference>
<dbReference type="Pfam" id="PF01315">
    <property type="entry name" value="Ald_Xan_dh_C"/>
    <property type="match status" value="1"/>
</dbReference>
<dbReference type="Gene3D" id="3.90.1170.50">
    <property type="entry name" value="Aldehyde oxidase/xanthine dehydrogenase, a/b hammerhead"/>
    <property type="match status" value="1"/>
</dbReference>
<keyword evidence="1" id="KW-0500">Molybdenum</keyword>
<dbReference type="InterPro" id="IPR036856">
    <property type="entry name" value="Ald_Oxase/Xan_DH_a/b_sf"/>
</dbReference>
<dbReference type="InterPro" id="IPR016208">
    <property type="entry name" value="Ald_Oxase/xanthine_DH-like"/>
</dbReference>
<feature type="domain" description="Aldehyde oxidase/xanthine dehydrogenase a/b hammerhead" evidence="3">
    <location>
        <begin position="18"/>
        <end position="121"/>
    </location>
</feature>
<dbReference type="Pfam" id="PF20256">
    <property type="entry name" value="MoCoBD_2"/>
    <property type="match status" value="2"/>
</dbReference>
<name>A0A1I5E6R4_9FIRM</name>
<dbReference type="Proteomes" id="UP000198806">
    <property type="component" value="Unassembled WGS sequence"/>
</dbReference>
<organism evidence="4 5">
    <name type="scientific">Anaerocolumna aminovalerica</name>
    <dbReference type="NCBI Taxonomy" id="1527"/>
    <lineage>
        <taxon>Bacteria</taxon>
        <taxon>Bacillati</taxon>
        <taxon>Bacillota</taxon>
        <taxon>Clostridia</taxon>
        <taxon>Lachnospirales</taxon>
        <taxon>Lachnospiraceae</taxon>
        <taxon>Anaerocolumna</taxon>
    </lineage>
</organism>
<protein>
    <submittedName>
        <fullName evidence="4">CO or xanthine dehydrogenase, Mo-binding subunit</fullName>
    </submittedName>
</protein>
<dbReference type="SUPFAM" id="SSF56003">
    <property type="entry name" value="Molybdenum cofactor-binding domain"/>
    <property type="match status" value="1"/>
</dbReference>
<dbReference type="SMART" id="SM01008">
    <property type="entry name" value="Ald_Xan_dh_C"/>
    <property type="match status" value="1"/>
</dbReference>
<evidence type="ECO:0000256" key="1">
    <source>
        <dbReference type="ARBA" id="ARBA00022505"/>
    </source>
</evidence>
<dbReference type="RefSeq" id="WP_091685403.1">
    <property type="nucleotide sequence ID" value="NZ_BAABFM010000072.1"/>
</dbReference>
<proteinExistence type="predicted"/>
<dbReference type="SUPFAM" id="SSF54665">
    <property type="entry name" value="CO dehydrogenase molybdoprotein N-domain-like"/>
    <property type="match status" value="1"/>
</dbReference>